<dbReference type="InterPro" id="IPR039424">
    <property type="entry name" value="SBP_5"/>
</dbReference>
<organism evidence="2 3">
    <name type="scientific">Berryella intestinalis</name>
    <dbReference type="NCBI Taxonomy" id="1531429"/>
    <lineage>
        <taxon>Bacteria</taxon>
        <taxon>Bacillati</taxon>
        <taxon>Actinomycetota</taxon>
        <taxon>Coriobacteriia</taxon>
        <taxon>Eggerthellales</taxon>
        <taxon>Eggerthellaceae</taxon>
        <taxon>Berryella</taxon>
    </lineage>
</organism>
<dbReference type="Gene3D" id="3.40.190.10">
    <property type="entry name" value="Periplasmic binding protein-like II"/>
    <property type="match status" value="1"/>
</dbReference>
<protein>
    <submittedName>
        <fullName evidence="2">ABC transporter substrate-binding protein</fullName>
    </submittedName>
</protein>
<dbReference type="PIRSF" id="PIRSF002741">
    <property type="entry name" value="MppA"/>
    <property type="match status" value="1"/>
</dbReference>
<dbReference type="STRING" id="1531429.JI75_00635"/>
<dbReference type="HOGENOM" id="CLU_017028_7_5_11"/>
<gene>
    <name evidence="2" type="ORF">JI75_00635</name>
</gene>
<reference evidence="2 3" key="2">
    <citation type="journal article" date="2015" name="Genome Announc.">
        <title>Complete Genome Sequence of Coriobacteriaceae Strain 68-1-3, a Novel Mucus-Degrading Isolate from the Swine Intestinal Tract.</title>
        <authorList>
            <person name="Looft T."/>
            <person name="Bayles D.O."/>
            <person name="Alt D.P."/>
            <person name="Stanton T.B."/>
        </authorList>
    </citation>
    <scope>NUCLEOTIDE SEQUENCE [LARGE SCALE GENOMIC DNA]</scope>
    <source>
        <strain evidence="2 3">68-1-3</strain>
    </source>
</reference>
<dbReference type="PANTHER" id="PTHR30290">
    <property type="entry name" value="PERIPLASMIC BINDING COMPONENT OF ABC TRANSPORTER"/>
    <property type="match status" value="1"/>
</dbReference>
<dbReference type="KEGG" id="cbac:JI75_00635"/>
<dbReference type="Proteomes" id="UP000031121">
    <property type="component" value="Chromosome"/>
</dbReference>
<evidence type="ECO:0000313" key="2">
    <source>
        <dbReference type="EMBL" id="AJC11430.1"/>
    </source>
</evidence>
<dbReference type="PANTHER" id="PTHR30290:SF81">
    <property type="entry name" value="OLIGOPEPTIDE-BINDING PROTEIN OPPA"/>
    <property type="match status" value="1"/>
</dbReference>
<dbReference type="GO" id="GO:0015833">
    <property type="term" value="P:peptide transport"/>
    <property type="evidence" value="ECO:0007669"/>
    <property type="project" value="TreeGrafter"/>
</dbReference>
<dbReference type="OrthoDB" id="9764591at2"/>
<evidence type="ECO:0000313" key="3">
    <source>
        <dbReference type="Proteomes" id="UP000031121"/>
    </source>
</evidence>
<dbReference type="CDD" id="cd08490">
    <property type="entry name" value="PBP2_NikA_DppA_OppA_like_3"/>
    <property type="match status" value="1"/>
</dbReference>
<dbReference type="EMBL" id="CP009302">
    <property type="protein sequence ID" value="AJC11430.1"/>
    <property type="molecule type" value="Genomic_DNA"/>
</dbReference>
<dbReference type="InterPro" id="IPR030678">
    <property type="entry name" value="Peptide/Ni-bd"/>
</dbReference>
<dbReference type="SUPFAM" id="SSF53850">
    <property type="entry name" value="Periplasmic binding protein-like II"/>
    <property type="match status" value="1"/>
</dbReference>
<feature type="domain" description="Solute-binding protein family 5" evidence="1">
    <location>
        <begin position="70"/>
        <end position="421"/>
    </location>
</feature>
<dbReference type="GO" id="GO:0042597">
    <property type="term" value="C:periplasmic space"/>
    <property type="evidence" value="ECO:0007669"/>
    <property type="project" value="UniProtKB-ARBA"/>
</dbReference>
<name>A0A0A8B1Y9_9ACTN</name>
<sequence>MSLALVATLTGCVQTSGGGSPAGKTLVYGTTAYSVEMDDAGLNPHSAYSGWSCVRYGVGETLFKFSDSMQPEPWLADSYEFVNDRTVKITLKEGIAFSSGRMLDGAAVKECLDDLVATHDRAPKDLKIANISAEGNAVVIECTEPCPSLINFLCDPYGAIIDMQEGVSETKSVVGTGPYVAESVSDTEIKLHKNVTYWNGDPKLDTVVVSSITDGDTLTSAMQSGEIQACNGLPNSSYQLFDNSKYTISNGNTSRVFFGQLNYNSPVLQDEAVRSAIAQGIDKRGYVDTLLNGRGVVAKGMFPETMEFGSKDLKVPSFDKEAAKATLEAAGWVDSDGDGIREKDGQKLTLRWLTFPSRQELTLLSESAQATLGEIGFDVQVNSTSSHAEVRKDKAAWDVYSYSMVVAPTGDPDYFFSACCLDGSTKNYGGYRNDEVERLSAQLKSTFDPLERARIAAAMQQLIVDDNAFVFASFLETGIVTDAKVTGLKPHPCDYYEITADLDIK</sequence>
<keyword evidence="3" id="KW-1185">Reference proteome</keyword>
<dbReference type="Pfam" id="PF00496">
    <property type="entry name" value="SBP_bac_5"/>
    <property type="match status" value="1"/>
</dbReference>
<dbReference type="InterPro" id="IPR000914">
    <property type="entry name" value="SBP_5_dom"/>
</dbReference>
<dbReference type="Gene3D" id="3.10.105.10">
    <property type="entry name" value="Dipeptide-binding Protein, Domain 3"/>
    <property type="match status" value="1"/>
</dbReference>
<proteinExistence type="predicted"/>
<evidence type="ECO:0000259" key="1">
    <source>
        <dbReference type="Pfam" id="PF00496"/>
    </source>
</evidence>
<dbReference type="AlphaFoldDB" id="A0A0A8B1Y9"/>
<dbReference type="GO" id="GO:0043190">
    <property type="term" value="C:ATP-binding cassette (ABC) transporter complex"/>
    <property type="evidence" value="ECO:0007669"/>
    <property type="project" value="InterPro"/>
</dbReference>
<accession>A0A0A8B1Y9</accession>
<dbReference type="GO" id="GO:1904680">
    <property type="term" value="F:peptide transmembrane transporter activity"/>
    <property type="evidence" value="ECO:0007669"/>
    <property type="project" value="TreeGrafter"/>
</dbReference>
<reference evidence="3" key="1">
    <citation type="submission" date="2014-08" db="EMBL/GenBank/DDBJ databases">
        <title>Coriobacteriaceae sp. complete genome.</title>
        <authorList>
            <person name="Looft T."/>
            <person name="Bayles D.O."/>
            <person name="Stanton T.B."/>
        </authorList>
    </citation>
    <scope>NUCLEOTIDE SEQUENCE [LARGE SCALE GENOMIC DNA]</scope>
    <source>
        <strain evidence="3">68-1-3</strain>
    </source>
</reference>